<feature type="compositionally biased region" description="Polar residues" evidence="1">
    <location>
        <begin position="516"/>
        <end position="527"/>
    </location>
</feature>
<dbReference type="Proteomes" id="UP000054653">
    <property type="component" value="Unassembled WGS sequence"/>
</dbReference>
<dbReference type="SUPFAM" id="SSF53254">
    <property type="entry name" value="Phosphoglycerate mutase-like"/>
    <property type="match status" value="1"/>
</dbReference>
<feature type="compositionally biased region" description="Basic and acidic residues" evidence="1">
    <location>
        <begin position="8"/>
        <end position="44"/>
    </location>
</feature>
<dbReference type="OrthoDB" id="5920079at2759"/>
<dbReference type="SUPFAM" id="SSF57716">
    <property type="entry name" value="Glucocorticoid receptor-like (DNA-binding domain)"/>
    <property type="match status" value="3"/>
</dbReference>
<evidence type="ECO:0000313" key="2">
    <source>
        <dbReference type="EMBL" id="KRY56821.1"/>
    </source>
</evidence>
<dbReference type="Gene3D" id="3.40.50.1240">
    <property type="entry name" value="Phosphoglycerate mutase-like"/>
    <property type="match status" value="1"/>
</dbReference>
<accession>A0A0V1D5I9</accession>
<dbReference type="CDD" id="cd07067">
    <property type="entry name" value="HP_PGM_like"/>
    <property type="match status" value="1"/>
</dbReference>
<protein>
    <submittedName>
        <fullName evidence="2">Protein UBASH3A-like protein</fullName>
    </submittedName>
</protein>
<dbReference type="PANTHER" id="PTHR16469:SF27">
    <property type="entry name" value="UBIQUITIN-ASSOCIATED AND SH3 DOMAIN-CONTAINING BA-RELATED"/>
    <property type="match status" value="1"/>
</dbReference>
<evidence type="ECO:0000256" key="1">
    <source>
        <dbReference type="SAM" id="MobiDB-lite"/>
    </source>
</evidence>
<proteinExistence type="predicted"/>
<feature type="region of interest" description="Disordered" evidence="1">
    <location>
        <begin position="1"/>
        <end position="45"/>
    </location>
</feature>
<dbReference type="Pfam" id="PF00300">
    <property type="entry name" value="His_Phos_1"/>
    <property type="match status" value="1"/>
</dbReference>
<dbReference type="AlphaFoldDB" id="A0A0V1D5I9"/>
<gene>
    <name evidence="2" type="primary">Csrp1</name>
    <name evidence="2" type="ORF">T03_8487</name>
</gene>
<dbReference type="InterPro" id="IPR013078">
    <property type="entry name" value="His_Pase_superF_clade-1"/>
</dbReference>
<feature type="compositionally biased region" description="Basic and acidic residues" evidence="1">
    <location>
        <begin position="62"/>
        <end position="101"/>
    </location>
</feature>
<dbReference type="InterPro" id="IPR051710">
    <property type="entry name" value="Phosphatase_SH3-domain"/>
</dbReference>
<keyword evidence="3" id="KW-1185">Reference proteome</keyword>
<dbReference type="InterPro" id="IPR029033">
    <property type="entry name" value="His_PPase_superfam"/>
</dbReference>
<organism evidence="2 3">
    <name type="scientific">Trichinella britovi</name>
    <name type="common">Parasitic roundworm</name>
    <dbReference type="NCBI Taxonomy" id="45882"/>
    <lineage>
        <taxon>Eukaryota</taxon>
        <taxon>Metazoa</taxon>
        <taxon>Ecdysozoa</taxon>
        <taxon>Nematoda</taxon>
        <taxon>Enoplea</taxon>
        <taxon>Dorylaimia</taxon>
        <taxon>Trichinellida</taxon>
        <taxon>Trichinellidae</taxon>
        <taxon>Trichinella</taxon>
    </lineage>
</organism>
<sequence length="1270" mass="140816">MGNASSADKQKQSDAESEKMKKAEEETKTGNESNKRNNHEHEAMSEMTNVGGYSMLYSMASDDGKQNSHEIFEIKKENKEKAQPVENKEAPETYCKKELTPKSKNSIQTRTPTSKQEKIRPVDDINAEETNVGGYTMLYSIAPDDDQPKPPTTGETKIKPSPIAETEKTKQLGKSPCKADSMQKSKKSSKTLTPPSKQEKIRPVDDNNAEETNVGGYTMLYSIAPDDDQPKPPTTGETKIKPSPIAETEKTKQLGKSPSPDDDQPKPPTTGETKIKPSPIAETEKTKQLGKSPCKADSMQKSKKSSKTRTPDSKQEKIRPVDDNNAEETNVGGYTMLYSIAPDDDQPKPPTTGETKIKSSPTVETEKTKQLRKSPCKADSMQKSRKSSKSLTPPSKQEKIRPVDDINAEETNVGGYTMLYSIAPDDDQPKPPTTGETKIKPSPIAETEKTKQLGKSPCKADSMKKSRKSSKSLTPPLKQEKIRPVDDINAEETNVGGYTMLYSIAPDDDQPKPPTTGETKIKSSPTVETEKTKQLRKSPCKADSMQKSRKSSKSLTPPLKQEKIRPVDDINAEETNVGGYTMLYSIAPDDDQPKPFVPVDRKIETCQIANQVDSQGRIAKFPEKVVPTELPIMNDGNLHEVRASDQQVLYEIKTGKTNAGKYSVDKEEVVANAATGILDALAPAKLNDALECIHLEMDQKGAVAGNQIIESPHGLTVVAEPTGRRVMLMRNAERIDRTFPEWIDVSFNDKGKYKSYDLNQPLEIPMRQDGHEAYRVDSPITELGNITAMMLGRAMKFRKYLPYKIFVSPAFRCIQTCHGFLKSVEDPLLSMQIEPALFEWLGWYKTMPSWMEFSDLLKSNYKINSTYKPVVEASDMKLYLNESVVNCYQRSINAFRQILENNKKEGNILFVVHSTTIDAITRFLNGKNIGNVSQEMLKSVEKNFPYSSVLIYEELADNTWRLMPDALPSITYLDVSNSLHWIASLYFTFECHGAIKVDILLPLIEIFQIFVQLEFSVSNFCCSLNEMPPQCPRCKKPVYAAEERVAGGYKYHSVCFKCYVADRCGPEGGKCPLSQSKCPNAPSAARVYTRLRKWWPAVTSGTSSVSNAIRVLATSRQFLPSVPAVQVVCVGTLALHGREFMLCCLLVMCNRLLDSVTVAEHLDELFCKQCYARKFGPKGIGFGIGAGALTTDKAMCNKLLDSTSVAEHGAELFCKTCHGRKYGPKGVGFGLGAGTLTTDTGERFGNVHSEMSNRPLTAEAFTAPVQPSHR</sequence>
<dbReference type="STRING" id="45882.A0A0V1D5I9"/>
<name>A0A0V1D5I9_TRIBR</name>
<feature type="compositionally biased region" description="Polar residues" evidence="1">
    <location>
        <begin position="352"/>
        <end position="363"/>
    </location>
</feature>
<evidence type="ECO:0000313" key="3">
    <source>
        <dbReference type="Proteomes" id="UP000054653"/>
    </source>
</evidence>
<feature type="compositionally biased region" description="Basic and acidic residues" evidence="1">
    <location>
        <begin position="309"/>
        <end position="322"/>
    </location>
</feature>
<feature type="compositionally biased region" description="Polar residues" evidence="1">
    <location>
        <begin position="102"/>
        <end position="114"/>
    </location>
</feature>
<reference evidence="2 3" key="1">
    <citation type="submission" date="2015-01" db="EMBL/GenBank/DDBJ databases">
        <title>Evolution of Trichinella species and genotypes.</title>
        <authorList>
            <person name="Korhonen P.K."/>
            <person name="Edoardo P."/>
            <person name="Giuseppe L.R."/>
            <person name="Gasser R.B."/>
        </authorList>
    </citation>
    <scope>NUCLEOTIDE SEQUENCE [LARGE SCALE GENOMIC DNA]</scope>
    <source>
        <strain evidence="2">ISS120</strain>
    </source>
</reference>
<comment type="caution">
    <text evidence="2">The sequence shown here is derived from an EMBL/GenBank/DDBJ whole genome shotgun (WGS) entry which is preliminary data.</text>
</comment>
<dbReference type="Gene3D" id="2.10.110.10">
    <property type="entry name" value="Cysteine Rich Protein"/>
    <property type="match status" value="2"/>
</dbReference>
<feature type="region of interest" description="Disordered" evidence="1">
    <location>
        <begin position="58"/>
        <end position="566"/>
    </location>
</feature>
<dbReference type="PANTHER" id="PTHR16469">
    <property type="entry name" value="UBIQUITIN-ASSOCIATED AND SH3 DOMAIN-CONTAINING BA-RELATED"/>
    <property type="match status" value="1"/>
</dbReference>
<dbReference type="GO" id="GO:0016791">
    <property type="term" value="F:phosphatase activity"/>
    <property type="evidence" value="ECO:0007669"/>
    <property type="project" value="UniProtKB-ARBA"/>
</dbReference>
<dbReference type="EMBL" id="JYDI01000039">
    <property type="protein sequence ID" value="KRY56821.1"/>
    <property type="molecule type" value="Genomic_DNA"/>
</dbReference>